<dbReference type="SMART" id="SM00360">
    <property type="entry name" value="RRM"/>
    <property type="match status" value="2"/>
</dbReference>
<dbReference type="GO" id="GO:1990904">
    <property type="term" value="C:ribonucleoprotein complex"/>
    <property type="evidence" value="ECO:0000318"/>
    <property type="project" value="GO_Central"/>
</dbReference>
<dbReference type="STRING" id="71139.A0A059AWQ8"/>
<evidence type="ECO:0008006" key="8">
    <source>
        <dbReference type="Google" id="ProtNLM"/>
    </source>
</evidence>
<name>A0A059AWQ8_EUCGR</name>
<dbReference type="Gene3D" id="2.20.70.10">
    <property type="match status" value="1"/>
</dbReference>
<dbReference type="Gene3D" id="3.30.70.330">
    <property type="match status" value="2"/>
</dbReference>
<gene>
    <name evidence="7" type="ORF">EUGRSUZ_H00995</name>
</gene>
<feature type="compositionally biased region" description="Basic and acidic residues" evidence="4">
    <location>
        <begin position="328"/>
        <end position="339"/>
    </location>
</feature>
<dbReference type="InterPro" id="IPR035979">
    <property type="entry name" value="RBD_domain_sf"/>
</dbReference>
<dbReference type="Pfam" id="PF00076">
    <property type="entry name" value="RRM_1"/>
    <property type="match status" value="2"/>
</dbReference>
<feature type="compositionally biased region" description="Basic residues" evidence="4">
    <location>
        <begin position="27"/>
        <end position="43"/>
    </location>
</feature>
<feature type="compositionally biased region" description="Gly residues" evidence="4">
    <location>
        <begin position="99"/>
        <end position="119"/>
    </location>
</feature>
<evidence type="ECO:0000259" key="6">
    <source>
        <dbReference type="PROSITE" id="PS50102"/>
    </source>
</evidence>
<dbReference type="InterPro" id="IPR036020">
    <property type="entry name" value="WW_dom_sf"/>
</dbReference>
<feature type="compositionally biased region" description="Low complexity" evidence="4">
    <location>
        <begin position="415"/>
        <end position="427"/>
    </location>
</feature>
<feature type="domain" description="RRM" evidence="6">
    <location>
        <begin position="137"/>
        <end position="218"/>
    </location>
</feature>
<evidence type="ECO:0000313" key="7">
    <source>
        <dbReference type="EMBL" id="KCW58303.1"/>
    </source>
</evidence>
<dbReference type="GO" id="GO:0003729">
    <property type="term" value="F:mRNA binding"/>
    <property type="evidence" value="ECO:0000318"/>
    <property type="project" value="GO_Central"/>
</dbReference>
<evidence type="ECO:0000256" key="2">
    <source>
        <dbReference type="ARBA" id="ARBA00022884"/>
    </source>
</evidence>
<dbReference type="PANTHER" id="PTHR24012">
    <property type="entry name" value="RNA BINDING PROTEIN"/>
    <property type="match status" value="1"/>
</dbReference>
<evidence type="ECO:0000256" key="4">
    <source>
        <dbReference type="SAM" id="MobiDB-lite"/>
    </source>
</evidence>
<feature type="domain" description="WW" evidence="5">
    <location>
        <begin position="474"/>
        <end position="507"/>
    </location>
</feature>
<dbReference type="Pfam" id="PF00397">
    <property type="entry name" value="WW"/>
    <property type="match status" value="1"/>
</dbReference>
<dbReference type="InterPro" id="IPR001202">
    <property type="entry name" value="WW_dom"/>
</dbReference>
<organism evidence="7">
    <name type="scientific">Eucalyptus grandis</name>
    <name type="common">Flooded gum</name>
    <dbReference type="NCBI Taxonomy" id="71139"/>
    <lineage>
        <taxon>Eukaryota</taxon>
        <taxon>Viridiplantae</taxon>
        <taxon>Streptophyta</taxon>
        <taxon>Embryophyta</taxon>
        <taxon>Tracheophyta</taxon>
        <taxon>Spermatophyta</taxon>
        <taxon>Magnoliopsida</taxon>
        <taxon>eudicotyledons</taxon>
        <taxon>Gunneridae</taxon>
        <taxon>Pentapetalae</taxon>
        <taxon>rosids</taxon>
        <taxon>malvids</taxon>
        <taxon>Myrtales</taxon>
        <taxon>Myrtaceae</taxon>
        <taxon>Myrtoideae</taxon>
        <taxon>Eucalypteae</taxon>
        <taxon>Eucalyptus</taxon>
    </lineage>
</organism>
<feature type="compositionally biased region" description="Polar residues" evidence="4">
    <location>
        <begin position="357"/>
        <end position="370"/>
    </location>
</feature>
<dbReference type="SUPFAM" id="SSF51045">
    <property type="entry name" value="WW domain"/>
    <property type="match status" value="1"/>
</dbReference>
<dbReference type="PROSITE" id="PS01159">
    <property type="entry name" value="WW_DOMAIN_1"/>
    <property type="match status" value="1"/>
</dbReference>
<dbReference type="GO" id="GO:0005737">
    <property type="term" value="C:cytoplasm"/>
    <property type="evidence" value="ECO:0000318"/>
    <property type="project" value="GO_Central"/>
</dbReference>
<dbReference type="GO" id="GO:0005634">
    <property type="term" value="C:nucleus"/>
    <property type="evidence" value="ECO:0000318"/>
    <property type="project" value="GO_Central"/>
</dbReference>
<dbReference type="AlphaFoldDB" id="A0A059AWQ8"/>
<dbReference type="OMA" id="HICPDGN"/>
<dbReference type="CDD" id="cd00201">
    <property type="entry name" value="WW"/>
    <property type="match status" value="1"/>
</dbReference>
<dbReference type="FunCoup" id="A0A059AWQ8">
    <property type="interactions" value="197"/>
</dbReference>
<keyword evidence="1" id="KW-0677">Repeat</keyword>
<feature type="region of interest" description="Disordered" evidence="4">
    <location>
        <begin position="1"/>
        <end position="119"/>
    </location>
</feature>
<dbReference type="eggNOG" id="KOG0144">
    <property type="taxonomic scope" value="Eukaryota"/>
</dbReference>
<evidence type="ECO:0000259" key="5">
    <source>
        <dbReference type="PROSITE" id="PS50020"/>
    </source>
</evidence>
<keyword evidence="2 3" id="KW-0694">RNA-binding</keyword>
<dbReference type="PROSITE" id="PS50102">
    <property type="entry name" value="RRM"/>
    <property type="match status" value="2"/>
</dbReference>
<feature type="region of interest" description="Disordered" evidence="4">
    <location>
        <begin position="328"/>
        <end position="465"/>
    </location>
</feature>
<dbReference type="KEGG" id="egr:104456667"/>
<reference evidence="7" key="1">
    <citation type="submission" date="2013-07" db="EMBL/GenBank/DDBJ databases">
        <title>The genome of Eucalyptus grandis.</title>
        <authorList>
            <person name="Schmutz J."/>
            <person name="Hayes R."/>
            <person name="Myburg A."/>
            <person name="Tuskan G."/>
            <person name="Grattapaglia D."/>
            <person name="Rokhsar D.S."/>
        </authorList>
    </citation>
    <scope>NUCLEOTIDE SEQUENCE</scope>
    <source>
        <tissue evidence="7">Leaf extractions</tissue>
    </source>
</reference>
<protein>
    <recommendedName>
        <fullName evidence="8">Flowering time control protein FCA</fullName>
    </recommendedName>
</protein>
<dbReference type="InterPro" id="IPR012677">
    <property type="entry name" value="Nucleotide-bd_a/b_plait_sf"/>
</dbReference>
<accession>A0A059AWQ8</accession>
<sequence length="568" mass="63673">MDRHGGDYDGDPYHRPRHYPSDDFHYPHHHHPPPPPPHHHHPHQQPPPQQQQQFYDDYPDHHPHPPPYDGPDPDFDPHYGQPQHHPHPHHVPGDFDGPFYGGGGGFHPSDNGGGGGYGGPMPFSGRKRGRTDAMGLAKLYVAEVPRTAAREDIQPLFEQYGHVVEVVLLWDKRTRQQQGSCFVKYATLEEADRAIIALNNKYTFPGEGSAVKVRYADGERERLAPPQPFPPVKVRHADGEQERLGHVVDKLYVGGLNKQASKLEIEEIFAPYGVVEEVYIVRDELKHSRGCAFVKYSHRDMALAAIKALSGNFTMRGCELPLIVRFADPKKPRNGEPRPTRNFGEPIGGSIAPSAPITKQQISTHSQPVAVSQIVDRGTADDGMMQNPFPMAQPASSEISQKYVQTAQIPEVTGSSQPSAPQAQKQPHVLPQSTQNSEQRHSFQSIRQESPRSRDNPQAVPSTSGLSPAFIEMEDLECDWSQHVCPDGNKYYYNCVSLESTWDKPDEFARYEQELEKRRKQQSDDKDFTTIAPDCSIQQIALGQSPSHQNTLLSQELKLHAPALEKVH</sequence>
<dbReference type="OrthoDB" id="410044at2759"/>
<evidence type="ECO:0000256" key="1">
    <source>
        <dbReference type="ARBA" id="ARBA00022737"/>
    </source>
</evidence>
<dbReference type="InterPro" id="IPR000504">
    <property type="entry name" value="RRM_dom"/>
</dbReference>
<dbReference type="EMBL" id="KK198760">
    <property type="protein sequence ID" value="KCW58303.1"/>
    <property type="molecule type" value="Genomic_DNA"/>
</dbReference>
<dbReference type="SUPFAM" id="SSF54928">
    <property type="entry name" value="RNA-binding domain, RBD"/>
    <property type="match status" value="2"/>
</dbReference>
<proteinExistence type="predicted"/>
<feature type="compositionally biased region" description="Polar residues" evidence="4">
    <location>
        <begin position="394"/>
        <end position="408"/>
    </location>
</feature>
<evidence type="ECO:0000256" key="3">
    <source>
        <dbReference type="PROSITE-ProRule" id="PRU00176"/>
    </source>
</evidence>
<dbReference type="InParanoid" id="A0A059AWQ8"/>
<feature type="compositionally biased region" description="Basic and acidic residues" evidence="4">
    <location>
        <begin position="1"/>
        <end position="26"/>
    </location>
</feature>
<dbReference type="SMART" id="SM00456">
    <property type="entry name" value="WW"/>
    <property type="match status" value="1"/>
</dbReference>
<dbReference type="Gramene" id="KCW58303">
    <property type="protein sequence ID" value="KCW58303"/>
    <property type="gene ID" value="EUGRSUZ_H00995"/>
</dbReference>
<feature type="domain" description="RRM" evidence="6">
    <location>
        <begin position="249"/>
        <end position="329"/>
    </location>
</feature>
<feature type="compositionally biased region" description="Polar residues" evidence="4">
    <location>
        <begin position="431"/>
        <end position="448"/>
    </location>
</feature>
<dbReference type="PROSITE" id="PS50020">
    <property type="entry name" value="WW_DOMAIN_2"/>
    <property type="match status" value="1"/>
</dbReference>